<protein>
    <submittedName>
        <fullName evidence="3">Uncharacterized protein</fullName>
    </submittedName>
</protein>
<feature type="compositionally biased region" description="Acidic residues" evidence="2">
    <location>
        <begin position="52"/>
        <end position="62"/>
    </location>
</feature>
<dbReference type="GO" id="GO:0000077">
    <property type="term" value="P:DNA damage checkpoint signaling"/>
    <property type="evidence" value="ECO:0007669"/>
    <property type="project" value="InterPro"/>
</dbReference>
<dbReference type="PANTHER" id="PTHR28594">
    <property type="entry name" value="ATR-INTERACTING PROTEIN"/>
    <property type="match status" value="1"/>
</dbReference>
<feature type="region of interest" description="Disordered" evidence="2">
    <location>
        <begin position="351"/>
        <end position="372"/>
    </location>
</feature>
<dbReference type="EnsemblMetazoa" id="Aqu2.1.42721_001">
    <property type="protein sequence ID" value="Aqu2.1.42721_001"/>
    <property type="gene ID" value="Aqu2.1.42721"/>
</dbReference>
<feature type="compositionally biased region" description="Basic residues" evidence="2">
    <location>
        <begin position="357"/>
        <end position="370"/>
    </location>
</feature>
<evidence type="ECO:0000256" key="2">
    <source>
        <dbReference type="SAM" id="MobiDB-lite"/>
    </source>
</evidence>
<organism evidence="3">
    <name type="scientific">Amphimedon queenslandica</name>
    <name type="common">Sponge</name>
    <dbReference type="NCBI Taxonomy" id="400682"/>
    <lineage>
        <taxon>Eukaryota</taxon>
        <taxon>Metazoa</taxon>
        <taxon>Porifera</taxon>
        <taxon>Demospongiae</taxon>
        <taxon>Heteroscleromorpha</taxon>
        <taxon>Haplosclerida</taxon>
        <taxon>Niphatidae</taxon>
        <taxon>Amphimedon</taxon>
    </lineage>
</organism>
<keyword evidence="1" id="KW-0175">Coiled coil</keyword>
<feature type="coiled-coil region" evidence="1">
    <location>
        <begin position="256"/>
        <end position="304"/>
    </location>
</feature>
<dbReference type="AlphaFoldDB" id="A0A1X7VQU5"/>
<reference evidence="3" key="1">
    <citation type="submission" date="2017-05" db="UniProtKB">
        <authorList>
            <consortium name="EnsemblMetazoa"/>
        </authorList>
    </citation>
    <scope>IDENTIFICATION</scope>
</reference>
<dbReference type="InParanoid" id="A0A1X7VQU5"/>
<accession>A0A1X7VQU5</accession>
<dbReference type="GO" id="GO:0006281">
    <property type="term" value="P:DNA repair"/>
    <property type="evidence" value="ECO:0007669"/>
    <property type="project" value="TreeGrafter"/>
</dbReference>
<feature type="region of interest" description="Disordered" evidence="2">
    <location>
        <begin position="195"/>
        <end position="224"/>
    </location>
</feature>
<feature type="compositionally biased region" description="Low complexity" evidence="2">
    <location>
        <begin position="195"/>
        <end position="206"/>
    </location>
</feature>
<evidence type="ECO:0000313" key="3">
    <source>
        <dbReference type="EnsemblMetazoa" id="Aqu2.1.42721_001"/>
    </source>
</evidence>
<dbReference type="PANTHER" id="PTHR28594:SF1">
    <property type="entry name" value="ATR-INTERACTING PROTEIN"/>
    <property type="match status" value="1"/>
</dbReference>
<evidence type="ECO:0000256" key="1">
    <source>
        <dbReference type="SAM" id="Coils"/>
    </source>
</evidence>
<dbReference type="InterPro" id="IPR033349">
    <property type="entry name" value="ATRIP"/>
</dbReference>
<name>A0A1X7VQU5_AMPQE</name>
<feature type="region of interest" description="Disordered" evidence="2">
    <location>
        <begin position="1"/>
        <end position="93"/>
    </location>
</feature>
<proteinExistence type="predicted"/>
<sequence length="588" mass="65009">MASKKGQFVYSSNGGGSVGRGSAPVLSQRKRKRSTSPPDGGGVFTSNIDTNGSDDDNDDFDIEALMALEQYEQSQRDPDAMSPPKINNTRPAPLMPHSQPLNLVSSFPMHVDPPRLAAPVQTHRPLNITRPSHPLNITMPRPATRPLANITGPTANITKPPANITRPIAASGTSISAKLDPPALLTLQNRQGYPYESSYNHPSSSSQVLPAAAVSDSKGETSTDDKILAMDGEIKILRQKLHDRDQEYYNMLNTRSVEKKAQEQEQKKEMESLKSNLAFKDQEIAELKEKLEQVKQQKKVVRTLEPESKSVESKSMESKSVSTIGGVKHGHMEFESTETFIQSSQVSHSKVVPVASGKRRRSHSTSHTHLPKTGMTEISSIDKGSQTGMDIRSLAQALSPPDMSGPQLVRLLLQRNLLAVPDITALEKQVNDLDMQEKEKEPVQPLGLAIIESIKLKTKIELQLTRMLSALASTPEGEKVLYESDCCSYQFLKSLASSLLNALTDLKSDELQEDRINREHRKLCAMEMVRLVHLVCSSDRFIDEHKSECYHTFIGSLTKGHEAFKGTNVEDLLLDLLEYEGVTEEDLS</sequence>